<dbReference type="AlphaFoldDB" id="A0A7C3H4W2"/>
<keyword evidence="1 4" id="KW-0312">Gluconeogenesis</keyword>
<dbReference type="SUPFAM" id="SSF53697">
    <property type="entry name" value="SIS domain"/>
    <property type="match status" value="1"/>
</dbReference>
<keyword evidence="3 4" id="KW-0413">Isomerase</keyword>
<dbReference type="GO" id="GO:0005829">
    <property type="term" value="C:cytosol"/>
    <property type="evidence" value="ECO:0007669"/>
    <property type="project" value="TreeGrafter"/>
</dbReference>
<evidence type="ECO:0000256" key="2">
    <source>
        <dbReference type="ARBA" id="ARBA00023152"/>
    </source>
</evidence>
<dbReference type="InterPro" id="IPR035476">
    <property type="entry name" value="SIS_PGI_1"/>
</dbReference>
<keyword evidence="2 4" id="KW-0324">Glycolysis</keyword>
<comment type="pathway">
    <text evidence="4">Carbohydrate degradation; glycolysis; D-glyceraldehyde 3-phosphate and glycerone phosphate from D-glucose: step 2/4.</text>
</comment>
<dbReference type="UniPathway" id="UPA00109">
    <property type="reaction ID" value="UER00181"/>
</dbReference>
<dbReference type="GO" id="GO:0051156">
    <property type="term" value="P:glucose 6-phosphate metabolic process"/>
    <property type="evidence" value="ECO:0007669"/>
    <property type="project" value="TreeGrafter"/>
</dbReference>
<protein>
    <recommendedName>
        <fullName evidence="4">Glucose-6-phosphate isomerase</fullName>
        <ecNumber evidence="4">5.3.1.9</ecNumber>
    </recommendedName>
</protein>
<evidence type="ECO:0000313" key="6">
    <source>
        <dbReference type="EMBL" id="HFC98005.1"/>
    </source>
</evidence>
<evidence type="ECO:0000256" key="4">
    <source>
        <dbReference type="RuleBase" id="RU000612"/>
    </source>
</evidence>
<accession>A0A7C3H4W2</accession>
<comment type="caution">
    <text evidence="6">The sequence shown here is derived from an EMBL/GenBank/DDBJ whole genome shotgun (WGS) entry which is preliminary data.</text>
</comment>
<dbReference type="PANTHER" id="PTHR11469:SF1">
    <property type="entry name" value="GLUCOSE-6-PHOSPHATE ISOMERASE"/>
    <property type="match status" value="1"/>
</dbReference>
<dbReference type="GO" id="GO:0006094">
    <property type="term" value="P:gluconeogenesis"/>
    <property type="evidence" value="ECO:0007669"/>
    <property type="project" value="UniProtKB-KW"/>
</dbReference>
<gene>
    <name evidence="6" type="ORF">ENJ40_06060</name>
</gene>
<organism evidence="6">
    <name type="scientific">Thermosulfurimonas dismutans</name>
    <dbReference type="NCBI Taxonomy" id="999894"/>
    <lineage>
        <taxon>Bacteria</taxon>
        <taxon>Pseudomonadati</taxon>
        <taxon>Thermodesulfobacteriota</taxon>
        <taxon>Thermodesulfobacteria</taxon>
        <taxon>Thermodesulfobacteriales</taxon>
        <taxon>Thermodesulfobacteriaceae</taxon>
        <taxon>Thermosulfurimonas</taxon>
    </lineage>
</organism>
<evidence type="ECO:0000256" key="3">
    <source>
        <dbReference type="ARBA" id="ARBA00023235"/>
    </source>
</evidence>
<name>A0A7C3H4W2_9BACT</name>
<comment type="catalytic activity">
    <reaction evidence="4">
        <text>alpha-D-glucose 6-phosphate = beta-D-fructose 6-phosphate</text>
        <dbReference type="Rhea" id="RHEA:11816"/>
        <dbReference type="ChEBI" id="CHEBI:57634"/>
        <dbReference type="ChEBI" id="CHEBI:58225"/>
        <dbReference type="EC" id="5.3.1.9"/>
    </reaction>
</comment>
<dbReference type="PROSITE" id="PS51463">
    <property type="entry name" value="P_GLUCOSE_ISOMERASE_3"/>
    <property type="match status" value="1"/>
</dbReference>
<evidence type="ECO:0000256" key="5">
    <source>
        <dbReference type="SAM" id="MobiDB-lite"/>
    </source>
</evidence>
<dbReference type="CDD" id="cd05015">
    <property type="entry name" value="SIS_PGI_1"/>
    <property type="match status" value="1"/>
</dbReference>
<comment type="similarity">
    <text evidence="4">Belongs to the GPI family.</text>
</comment>
<dbReference type="GO" id="GO:0048029">
    <property type="term" value="F:monosaccharide binding"/>
    <property type="evidence" value="ECO:0007669"/>
    <property type="project" value="TreeGrafter"/>
</dbReference>
<sequence>MLGIRKSQGEEPMKKPKIRRPTRMSEEEKQELVARIFAADPLAFTEEPEEAEKIANRLGWVKAPERMRERLTELRAFAEEVREKFEEIVWCGMGGSSLFPLALSQIFGPQEGYPRFTVLDTNDPETIAELEATIPWEKTLFVIASKSGTTVETLSHYRYFWHKLEERGLSPGPHFVALTDPGSPLETEAQEKGFLEVFHHPPDVGGRYAALTEVGFLPAALMGLDLERALSAAEEMFEASSPELPWDYNLAAWLAQYMVEHFIHGKDKLTILADPLLRPFALWLEQLIAESLGKQFIGIIPIVGESPGSPTVYGPDRYFVYLGLRGRENLYRRLFSDLKEADFELKTYFLEDRYEIFAECVRWELAVALSGALLGVNPFDEPDVVRAKKKTREILDTFEKTGEFPVEFYLDEDSGLGFLYAETAKIEYPRLTALIKKFFQEMPPWGYVGFLAYLPPDPEIEEIFRDLRTLVRGRRQCSTVFGFGPRYLHSTGQLFKGGTISGRFIIFTRKGRRPEQVIPGEGVTFWDLQFAQAYGDFRALEEVGRPVIHLHLTENYREDLRRIYELFEQALRL</sequence>
<dbReference type="GO" id="GO:0006096">
    <property type="term" value="P:glycolytic process"/>
    <property type="evidence" value="ECO:0007669"/>
    <property type="project" value="UniProtKB-UniPathway"/>
</dbReference>
<dbReference type="InterPro" id="IPR001672">
    <property type="entry name" value="G6P_Isomerase"/>
</dbReference>
<evidence type="ECO:0000256" key="1">
    <source>
        <dbReference type="ARBA" id="ARBA00022432"/>
    </source>
</evidence>
<dbReference type="GO" id="GO:0004347">
    <property type="term" value="F:glucose-6-phosphate isomerase activity"/>
    <property type="evidence" value="ECO:0007669"/>
    <property type="project" value="UniProtKB-EC"/>
</dbReference>
<dbReference type="PANTHER" id="PTHR11469">
    <property type="entry name" value="GLUCOSE-6-PHOSPHATE ISOMERASE"/>
    <property type="match status" value="1"/>
</dbReference>
<proteinExistence type="inferred from homology"/>
<dbReference type="Gene3D" id="3.40.50.10490">
    <property type="entry name" value="Glucose-6-phosphate isomerase like protein, domain 1"/>
    <property type="match status" value="3"/>
</dbReference>
<dbReference type="Pfam" id="PF00342">
    <property type="entry name" value="PGI"/>
    <property type="match status" value="1"/>
</dbReference>
<dbReference type="GO" id="GO:0097367">
    <property type="term" value="F:carbohydrate derivative binding"/>
    <property type="evidence" value="ECO:0007669"/>
    <property type="project" value="InterPro"/>
</dbReference>
<dbReference type="Proteomes" id="UP000886043">
    <property type="component" value="Unassembled WGS sequence"/>
</dbReference>
<feature type="region of interest" description="Disordered" evidence="5">
    <location>
        <begin position="1"/>
        <end position="27"/>
    </location>
</feature>
<reference evidence="6" key="1">
    <citation type="journal article" date="2020" name="mSystems">
        <title>Genome- and Community-Level Interaction Insights into Carbon Utilization and Element Cycling Functions of Hydrothermarchaeota in Hydrothermal Sediment.</title>
        <authorList>
            <person name="Zhou Z."/>
            <person name="Liu Y."/>
            <person name="Xu W."/>
            <person name="Pan J."/>
            <person name="Luo Z.H."/>
            <person name="Li M."/>
        </authorList>
    </citation>
    <scope>NUCLEOTIDE SEQUENCE [LARGE SCALE GENOMIC DNA]</scope>
    <source>
        <strain evidence="6">HyVt-483</strain>
    </source>
</reference>
<dbReference type="EMBL" id="DRMH01000078">
    <property type="protein sequence ID" value="HFC98005.1"/>
    <property type="molecule type" value="Genomic_DNA"/>
</dbReference>
<dbReference type="InterPro" id="IPR046348">
    <property type="entry name" value="SIS_dom_sf"/>
</dbReference>
<dbReference type="PRINTS" id="PR00662">
    <property type="entry name" value="G6PISOMERASE"/>
</dbReference>
<dbReference type="EC" id="5.3.1.9" evidence="4"/>